<dbReference type="EMBL" id="JBICYV010000004">
    <property type="protein sequence ID" value="MFG3010660.1"/>
    <property type="molecule type" value="Genomic_DNA"/>
</dbReference>
<proteinExistence type="predicted"/>
<dbReference type="SUPFAM" id="SSF50998">
    <property type="entry name" value="Quinoprotein alcohol dehydrogenase-like"/>
    <property type="match status" value="1"/>
</dbReference>
<gene>
    <name evidence="3" type="ORF">ACGFZB_09400</name>
</gene>
<dbReference type="Proteomes" id="UP001604267">
    <property type="component" value="Unassembled WGS sequence"/>
</dbReference>
<dbReference type="SMART" id="SM00564">
    <property type="entry name" value="PQQ"/>
    <property type="match status" value="4"/>
</dbReference>
<feature type="transmembrane region" description="Helical" evidence="1">
    <location>
        <begin position="20"/>
        <end position="45"/>
    </location>
</feature>
<accession>A0ABW7B1J9</accession>
<dbReference type="Gene3D" id="2.130.10.10">
    <property type="entry name" value="YVTN repeat-like/Quinoprotein amine dehydrogenase"/>
    <property type="match status" value="2"/>
</dbReference>
<reference evidence="3 4" key="1">
    <citation type="submission" date="2024-10" db="EMBL/GenBank/DDBJ databases">
        <title>The Natural Products Discovery Center: Release of the First 8490 Sequenced Strains for Exploring Actinobacteria Biosynthetic Diversity.</title>
        <authorList>
            <person name="Kalkreuter E."/>
            <person name="Kautsar S.A."/>
            <person name="Yang D."/>
            <person name="Bader C.D."/>
            <person name="Teijaro C.N."/>
            <person name="Fluegel L."/>
            <person name="Davis C.M."/>
            <person name="Simpson J.R."/>
            <person name="Lauterbach L."/>
            <person name="Steele A.D."/>
            <person name="Gui C."/>
            <person name="Meng S."/>
            <person name="Li G."/>
            <person name="Viehrig K."/>
            <person name="Ye F."/>
            <person name="Su P."/>
            <person name="Kiefer A.F."/>
            <person name="Nichols A."/>
            <person name="Cepeda A.J."/>
            <person name="Yan W."/>
            <person name="Fan B."/>
            <person name="Jiang Y."/>
            <person name="Adhikari A."/>
            <person name="Zheng C.-J."/>
            <person name="Schuster L."/>
            <person name="Cowan T.M."/>
            <person name="Smanski M.J."/>
            <person name="Chevrette M.G."/>
            <person name="De Carvalho L.P.S."/>
            <person name="Shen B."/>
        </authorList>
    </citation>
    <scope>NUCLEOTIDE SEQUENCE [LARGE SCALE GENOMIC DNA]</scope>
    <source>
        <strain evidence="3 4">NPDC048320</strain>
    </source>
</reference>
<feature type="domain" description="Pyrrolo-quinoline quinone repeat" evidence="2">
    <location>
        <begin position="393"/>
        <end position="466"/>
    </location>
</feature>
<sequence>MGETVVQDGRPRAGWRGARAGLAVVAAGAAAGLAVEFHVLGWTSVPGGSCGGRYRPCPDGTTPTLLLAFALTFAGYIALLVTIGKFTDRRPGKAVPAVLAVTGVLLALWPGWQAYLWMRGPVLDLAWQADRDRPSSVRAEGVWTVGGRGSTVVRVRGDALVAYDARDGDRRWTLRAPVRESVCGMSEGVADGVGLVAFARYDKPCDTVWGVDTRTGRTLWERRIKGVSAFTSGSDSLLAADGDVALALTDTGVRAYGLTDGRPRWTTDLRGTKADETCTPNVVSAAAGTARVVVTCEAQEKGSGRVVTLEDATGRQRGSRALPVESPVDTAMVLSAEPFTLLLAERDERGVAAVLAYPDDDGDPVRIPLSADDEDLMLRQVGGDDFRARPALRATVSGTTLVVATQKPGGYDADHLSAYSLGDGRRLWRTGVDGVAGLVTTGPGRVAVLGSNGRLWTFDTADGDRIGEDDGVMVTTNRLAGGTQLLRADGTWIVVNGEGTKEPPLYGLR</sequence>
<name>A0ABW7B1J9_9ACTN</name>
<dbReference type="InterPro" id="IPR011047">
    <property type="entry name" value="Quinoprotein_ADH-like_sf"/>
</dbReference>
<protein>
    <submittedName>
        <fullName evidence="3">PQQ-binding-like beta-propeller repeat protein</fullName>
    </submittedName>
</protein>
<organism evidence="3 4">
    <name type="scientific">Streptomyces cinerochromogenes</name>
    <dbReference type="NCBI Taxonomy" id="66422"/>
    <lineage>
        <taxon>Bacteria</taxon>
        <taxon>Bacillati</taxon>
        <taxon>Actinomycetota</taxon>
        <taxon>Actinomycetes</taxon>
        <taxon>Kitasatosporales</taxon>
        <taxon>Streptomycetaceae</taxon>
        <taxon>Streptomyces</taxon>
    </lineage>
</organism>
<evidence type="ECO:0000259" key="2">
    <source>
        <dbReference type="Pfam" id="PF13360"/>
    </source>
</evidence>
<dbReference type="PANTHER" id="PTHR34512">
    <property type="entry name" value="CELL SURFACE PROTEIN"/>
    <property type="match status" value="1"/>
</dbReference>
<evidence type="ECO:0000313" key="4">
    <source>
        <dbReference type="Proteomes" id="UP001604267"/>
    </source>
</evidence>
<feature type="domain" description="Pyrrolo-quinoline quinone repeat" evidence="2">
    <location>
        <begin position="126"/>
        <end position="315"/>
    </location>
</feature>
<keyword evidence="1" id="KW-1133">Transmembrane helix</keyword>
<keyword evidence="4" id="KW-1185">Reference proteome</keyword>
<comment type="caution">
    <text evidence="3">The sequence shown here is derived from an EMBL/GenBank/DDBJ whole genome shotgun (WGS) entry which is preliminary data.</text>
</comment>
<keyword evidence="1" id="KW-0812">Transmembrane</keyword>
<feature type="transmembrane region" description="Helical" evidence="1">
    <location>
        <begin position="95"/>
        <end position="112"/>
    </location>
</feature>
<evidence type="ECO:0000256" key="1">
    <source>
        <dbReference type="SAM" id="Phobius"/>
    </source>
</evidence>
<dbReference type="InterPro" id="IPR018391">
    <property type="entry name" value="PQQ_b-propeller_rpt"/>
</dbReference>
<evidence type="ECO:0000313" key="3">
    <source>
        <dbReference type="EMBL" id="MFG3010660.1"/>
    </source>
</evidence>
<feature type="transmembrane region" description="Helical" evidence="1">
    <location>
        <begin position="65"/>
        <end position="83"/>
    </location>
</feature>
<keyword evidence="1" id="KW-0472">Membrane</keyword>
<dbReference type="Pfam" id="PF13360">
    <property type="entry name" value="PQQ_2"/>
    <property type="match status" value="2"/>
</dbReference>
<dbReference type="PANTHER" id="PTHR34512:SF30">
    <property type="entry name" value="OUTER MEMBRANE PROTEIN ASSEMBLY FACTOR BAMB"/>
    <property type="match status" value="1"/>
</dbReference>
<dbReference type="RefSeq" id="WP_392816856.1">
    <property type="nucleotide sequence ID" value="NZ_JBICYV010000004.1"/>
</dbReference>
<dbReference type="InterPro" id="IPR015943">
    <property type="entry name" value="WD40/YVTN_repeat-like_dom_sf"/>
</dbReference>
<dbReference type="InterPro" id="IPR002372">
    <property type="entry name" value="PQQ_rpt_dom"/>
</dbReference>